<dbReference type="OrthoDB" id="7657013at2759"/>
<accession>A0A7M7HBQ5</accession>
<reference evidence="2" key="1">
    <citation type="submission" date="2021-01" db="UniProtKB">
        <authorList>
            <consortium name="EnsemblMetazoa"/>
        </authorList>
    </citation>
    <scope>IDENTIFICATION</scope>
</reference>
<dbReference type="InParanoid" id="A0A7M7HBQ5"/>
<protein>
    <submittedName>
        <fullName evidence="2">Uncharacterized protein</fullName>
    </submittedName>
</protein>
<evidence type="ECO:0000313" key="3">
    <source>
        <dbReference type="Proteomes" id="UP000002358"/>
    </source>
</evidence>
<evidence type="ECO:0000256" key="1">
    <source>
        <dbReference type="SAM" id="Coils"/>
    </source>
</evidence>
<organism evidence="2 3">
    <name type="scientific">Nasonia vitripennis</name>
    <name type="common">Parasitic wasp</name>
    <dbReference type="NCBI Taxonomy" id="7425"/>
    <lineage>
        <taxon>Eukaryota</taxon>
        <taxon>Metazoa</taxon>
        <taxon>Ecdysozoa</taxon>
        <taxon>Arthropoda</taxon>
        <taxon>Hexapoda</taxon>
        <taxon>Insecta</taxon>
        <taxon>Pterygota</taxon>
        <taxon>Neoptera</taxon>
        <taxon>Endopterygota</taxon>
        <taxon>Hymenoptera</taxon>
        <taxon>Apocrita</taxon>
        <taxon>Proctotrupomorpha</taxon>
        <taxon>Chalcidoidea</taxon>
        <taxon>Pteromalidae</taxon>
        <taxon>Pteromalinae</taxon>
        <taxon>Nasonia</taxon>
    </lineage>
</organism>
<dbReference type="OMA" id="LECPPTI"/>
<feature type="coiled-coil region" evidence="1">
    <location>
        <begin position="78"/>
        <end position="147"/>
    </location>
</feature>
<dbReference type="EnsemblMetazoa" id="XM_008216979">
    <property type="protein sequence ID" value="XP_008215201"/>
    <property type="gene ID" value="LOC100680035"/>
</dbReference>
<name>A0A7M7HBQ5_NASVI</name>
<gene>
    <name evidence="2" type="primary">100680035</name>
</gene>
<keyword evidence="1" id="KW-0175">Coiled coil</keyword>
<dbReference type="Proteomes" id="UP000002358">
    <property type="component" value="Chromosome 1"/>
</dbReference>
<sequence>MADSPEFNNWLRQLECPQAFTTDYVKKTLEKGVLGLLWEDLPRIVRPLQEVSEARKNILLYKIKNEPKDWLIQSVKNNIHIKEERKKLDTKIRNAEERWRKQEYSCRQKAHLLEKKKEERRNLQLKKEILKIKLEQMQMQIENCSKMQEICNHLMPPTVDEIPQSTIIDCLSLVSNYSGGPEKRKVWSTIAESLNPVKIPILWNALLAARSHYTDFIIHLDIEQTEDDSSQSRGIIDTGIAKICSEHIDSVAKRFLRNGRMRNNELTTMEYVEKIEQIIEEQRPELTDWLPLALEVKKLEVLQFEFQKEMQALEEHLPVDSISVDEVLMQLIAEIKTIDSQIADRVQEIQNAFGLLKSSGALITKTKESLVNELEKLQLLQTNEESQWLDIELNTELIDFYNNINVDALRKIMLKGETGAYKQLRTCFAKASLTVDAPICGDKVSNFPMLRVPVFYLIDLYKTFIINASLNKRMSEEVWDINEDFPESPLDSPTKVAFPHRGILDLLRLTDSACQKAQQHSVEFEQILKTWSNQTVREVVSKIFCDKTVYGATLDEWQKRFSMIVYVLQKSNINAA</sequence>
<evidence type="ECO:0000313" key="2">
    <source>
        <dbReference type="EnsemblMetazoa" id="XP_008215201"/>
    </source>
</evidence>
<dbReference type="FunCoup" id="A0A7M7HBQ5">
    <property type="interactions" value="12"/>
</dbReference>
<proteinExistence type="predicted"/>
<dbReference type="SMR" id="A0A7M7HBQ5"/>
<dbReference type="AlphaFoldDB" id="A0A7M7HBQ5"/>
<dbReference type="KEGG" id="nvi:100680035"/>
<keyword evidence="3" id="KW-1185">Reference proteome</keyword>